<dbReference type="EMBL" id="LVVK01000013">
    <property type="protein sequence ID" value="OPB42417.1"/>
    <property type="molecule type" value="Genomic_DNA"/>
</dbReference>
<dbReference type="OrthoDB" id="4897004at2759"/>
<evidence type="ECO:0000313" key="2">
    <source>
        <dbReference type="Proteomes" id="UP000191004"/>
    </source>
</evidence>
<accession>A0A1T3CMV1</accession>
<comment type="caution">
    <text evidence="1">The sequence shown here is derived from an EMBL/GenBank/DDBJ whole genome shotgun (WGS) entry which is preliminary data.</text>
</comment>
<dbReference type="Proteomes" id="UP000191004">
    <property type="component" value="Unassembled WGS sequence"/>
</dbReference>
<reference evidence="1 2" key="1">
    <citation type="submission" date="2016-04" db="EMBL/GenBank/DDBJ databases">
        <title>Multiple horizontal gene transfer events from other fungi enriched the ability of the initially mycotrophic fungus Trichoderma (Ascomycota) to feed on dead plant biomass.</title>
        <authorList>
            <person name="Atanasova L."/>
            <person name="Chenthamara K."/>
            <person name="Zhang J."/>
            <person name="Grujic M."/>
            <person name="Henrissat B."/>
            <person name="Kuo A."/>
            <person name="Aertz A."/>
            <person name="Salamov A."/>
            <person name="Lipzen A."/>
            <person name="Labutti K."/>
            <person name="Barry K."/>
            <person name="Miao Y."/>
            <person name="Rahimi M.J."/>
            <person name="Shen Q."/>
            <person name="Grigoriev I.V."/>
            <person name="Kubicek C.P."/>
            <person name="Druzhinina I.S."/>
        </authorList>
    </citation>
    <scope>NUCLEOTIDE SEQUENCE [LARGE SCALE GENOMIC DNA]</scope>
    <source>
        <strain evidence="1 2">NJAU 4742</strain>
    </source>
</reference>
<organism evidence="1 2">
    <name type="scientific">Trichoderma guizhouense</name>
    <dbReference type="NCBI Taxonomy" id="1491466"/>
    <lineage>
        <taxon>Eukaryota</taxon>
        <taxon>Fungi</taxon>
        <taxon>Dikarya</taxon>
        <taxon>Ascomycota</taxon>
        <taxon>Pezizomycotina</taxon>
        <taxon>Sordariomycetes</taxon>
        <taxon>Hypocreomycetidae</taxon>
        <taxon>Hypocreales</taxon>
        <taxon>Hypocreaceae</taxon>
        <taxon>Trichoderma</taxon>
    </lineage>
</organism>
<gene>
    <name evidence="1" type="ORF">A0O28_0035340</name>
</gene>
<keyword evidence="2" id="KW-1185">Reference proteome</keyword>
<evidence type="ECO:0000313" key="1">
    <source>
        <dbReference type="EMBL" id="OPB42417.1"/>
    </source>
</evidence>
<name>A0A1T3CMV1_9HYPO</name>
<protein>
    <submittedName>
        <fullName evidence="1">Uncharacterized protein</fullName>
    </submittedName>
</protein>
<proteinExistence type="predicted"/>
<dbReference type="AlphaFoldDB" id="A0A1T3CMV1"/>
<sequence length="271" mass="30253">MSKVESSSDASDQEDITDMLETGGELDIARFFISSQDSRSLRLDVEGTLCAGFDIGWVSTVRVRLYYRNILVGEITSPDTQMIPDSDNYVITKWRIDEEPIMRIKSMVGFKNFFCDIMPKEDANDELDVQKRATAALRVSPSGHRLTMSVNLANMPRMTTTITSLRIFGEKVRIIMNLTNPSPVTLHAEVESEFVLKKGKDTVGHLDALFEIIPGVHQCVFAGTISPKVSGMVTLKGSSYEDPDESWQQYVITLFEVNINLDEAVVSVEAD</sequence>